<evidence type="ECO:0000313" key="1">
    <source>
        <dbReference type="EMBL" id="CAG8851317.1"/>
    </source>
</evidence>
<organism evidence="1 2">
    <name type="scientific">Racocetra persica</name>
    <dbReference type="NCBI Taxonomy" id="160502"/>
    <lineage>
        <taxon>Eukaryota</taxon>
        <taxon>Fungi</taxon>
        <taxon>Fungi incertae sedis</taxon>
        <taxon>Mucoromycota</taxon>
        <taxon>Glomeromycotina</taxon>
        <taxon>Glomeromycetes</taxon>
        <taxon>Diversisporales</taxon>
        <taxon>Gigasporaceae</taxon>
        <taxon>Racocetra</taxon>
    </lineage>
</organism>
<name>A0ACA9SX35_9GLOM</name>
<feature type="non-terminal residue" evidence="1">
    <location>
        <position position="54"/>
    </location>
</feature>
<dbReference type="EMBL" id="CAJVQC010175472">
    <property type="protein sequence ID" value="CAG8851317.1"/>
    <property type="molecule type" value="Genomic_DNA"/>
</dbReference>
<dbReference type="Proteomes" id="UP000789920">
    <property type="component" value="Unassembled WGS sequence"/>
</dbReference>
<reference evidence="1" key="1">
    <citation type="submission" date="2021-06" db="EMBL/GenBank/DDBJ databases">
        <authorList>
            <person name="Kallberg Y."/>
            <person name="Tangrot J."/>
            <person name="Rosling A."/>
        </authorList>
    </citation>
    <scope>NUCLEOTIDE SEQUENCE</scope>
    <source>
        <strain evidence="1">MA461A</strain>
    </source>
</reference>
<feature type="non-terminal residue" evidence="1">
    <location>
        <position position="1"/>
    </location>
</feature>
<sequence length="54" mass="6253">GSIHLIKSSPYFENIFVSKEERDCMGIKVCHFTDPSLINIEYNKVDIKSSKVYE</sequence>
<comment type="caution">
    <text evidence="1">The sequence shown here is derived from an EMBL/GenBank/DDBJ whole genome shotgun (WGS) entry which is preliminary data.</text>
</comment>
<proteinExistence type="predicted"/>
<protein>
    <submittedName>
        <fullName evidence="1">22337_t:CDS:1</fullName>
    </submittedName>
</protein>
<keyword evidence="2" id="KW-1185">Reference proteome</keyword>
<accession>A0ACA9SX35</accession>
<gene>
    <name evidence="1" type="ORF">RPERSI_LOCUS36510</name>
</gene>
<evidence type="ECO:0000313" key="2">
    <source>
        <dbReference type="Proteomes" id="UP000789920"/>
    </source>
</evidence>